<proteinExistence type="predicted"/>
<dbReference type="STRING" id="1297742.A176_005429"/>
<protein>
    <submittedName>
        <fullName evidence="3">Hemerythrin HHE cation binding domain protein</fullName>
    </submittedName>
</protein>
<dbReference type="KEGG" id="mym:A176_005429"/>
<dbReference type="OrthoDB" id="5514036at2"/>
<evidence type="ECO:0000256" key="1">
    <source>
        <dbReference type="SAM" id="MobiDB-lite"/>
    </source>
</evidence>
<evidence type="ECO:0000259" key="2">
    <source>
        <dbReference type="Pfam" id="PF01814"/>
    </source>
</evidence>
<evidence type="ECO:0000313" key="3">
    <source>
        <dbReference type="EMBL" id="AKQ68517.1"/>
    </source>
</evidence>
<evidence type="ECO:0000313" key="4">
    <source>
        <dbReference type="Proteomes" id="UP000009026"/>
    </source>
</evidence>
<dbReference type="PANTHER" id="PTHR35585:SF1">
    <property type="entry name" value="HHE DOMAIN PROTEIN (AFU_ORTHOLOGUE AFUA_4G00730)"/>
    <property type="match status" value="1"/>
</dbReference>
<name>A0A0H4XJX1_9BACT</name>
<dbReference type="RefSeq" id="WP_002638279.1">
    <property type="nucleotide sequence ID" value="NZ_CP012109.1"/>
</dbReference>
<dbReference type="eggNOG" id="COG5592">
    <property type="taxonomic scope" value="Bacteria"/>
</dbReference>
<dbReference type="Gene3D" id="1.20.120.520">
    <property type="entry name" value="nmb1532 protein domain like"/>
    <property type="match status" value="1"/>
</dbReference>
<gene>
    <name evidence="3" type="ORF">A176_005429</name>
</gene>
<dbReference type="PANTHER" id="PTHR35585">
    <property type="entry name" value="HHE DOMAIN PROTEIN (AFU_ORTHOLOGUE AFUA_4G00730)"/>
    <property type="match status" value="1"/>
</dbReference>
<dbReference type="Proteomes" id="UP000009026">
    <property type="component" value="Chromosome"/>
</dbReference>
<feature type="region of interest" description="Disordered" evidence="1">
    <location>
        <begin position="143"/>
        <end position="162"/>
    </location>
</feature>
<dbReference type="Pfam" id="PF01814">
    <property type="entry name" value="Hemerythrin"/>
    <property type="match status" value="1"/>
</dbReference>
<dbReference type="PATRIC" id="fig|1297742.4.peg.5516"/>
<dbReference type="AlphaFoldDB" id="A0A0H4XJX1"/>
<keyword evidence="4" id="KW-1185">Reference proteome</keyword>
<sequence>MNAIELLKQQHDEVKKLFKKYEKLSEGAEVKRQELFEMISDRLSAHAAIEEQYFYPAAKAVDTEDLLREAAEEHLSAKRLIADLLELEPSDEEFDAKMQVLQEQIEHHVEEEEGELFKKVRKMLSAEQLVDLGVQMQQEFEELMEGEPRNQVPSETDHAAPI</sequence>
<feature type="domain" description="Hemerythrin-like" evidence="2">
    <location>
        <begin position="3"/>
        <end position="119"/>
    </location>
</feature>
<dbReference type="EMBL" id="CP012109">
    <property type="protein sequence ID" value="AKQ68517.1"/>
    <property type="molecule type" value="Genomic_DNA"/>
</dbReference>
<organism evidence="3 4">
    <name type="scientific">Pseudomyxococcus hansupus</name>
    <dbReference type="NCBI Taxonomy" id="1297742"/>
    <lineage>
        <taxon>Bacteria</taxon>
        <taxon>Pseudomonadati</taxon>
        <taxon>Myxococcota</taxon>
        <taxon>Myxococcia</taxon>
        <taxon>Myxococcales</taxon>
        <taxon>Cystobacterineae</taxon>
        <taxon>Myxococcaceae</taxon>
        <taxon>Pseudomyxococcus</taxon>
    </lineage>
</organism>
<dbReference type="InterPro" id="IPR012312">
    <property type="entry name" value="Hemerythrin-like"/>
</dbReference>
<accession>A0A0H4XJX1</accession>
<reference evidence="3 4" key="1">
    <citation type="journal article" date="2016" name="PLoS ONE">
        <title>Complete Genome Sequence and Comparative Genomics of a Novel Myxobacterium Myxococcus hansupus.</title>
        <authorList>
            <person name="Sharma G."/>
            <person name="Narwani T."/>
            <person name="Subramanian S."/>
        </authorList>
    </citation>
    <scope>NUCLEOTIDE SEQUENCE [LARGE SCALE GENOMIC DNA]</scope>
    <source>
        <strain evidence="4">mixupus</strain>
    </source>
</reference>